<protein>
    <submittedName>
        <fullName evidence="1">Uncharacterized protein</fullName>
    </submittedName>
</protein>
<comment type="caution">
    <text evidence="1">The sequence shown here is derived from an EMBL/GenBank/DDBJ whole genome shotgun (WGS) entry which is preliminary data.</text>
</comment>
<evidence type="ECO:0000313" key="1">
    <source>
        <dbReference type="EMBL" id="KYC40008.1"/>
    </source>
</evidence>
<dbReference type="AlphaFoldDB" id="A0A139X5N3"/>
<dbReference type="EMBL" id="ANNX02000031">
    <property type="protein sequence ID" value="KYC40008.1"/>
    <property type="molecule type" value="Genomic_DNA"/>
</dbReference>
<gene>
    <name evidence="1" type="ORF">WA1_29050</name>
</gene>
<proteinExistence type="predicted"/>
<evidence type="ECO:0000313" key="2">
    <source>
        <dbReference type="Proteomes" id="UP000076925"/>
    </source>
</evidence>
<keyword evidence="2" id="KW-1185">Reference proteome</keyword>
<name>A0A139X5N3_9CYAN</name>
<organism evidence="1 2">
    <name type="scientific">Scytonema hofmannii PCC 7110</name>
    <dbReference type="NCBI Taxonomy" id="128403"/>
    <lineage>
        <taxon>Bacteria</taxon>
        <taxon>Bacillati</taxon>
        <taxon>Cyanobacteriota</taxon>
        <taxon>Cyanophyceae</taxon>
        <taxon>Nostocales</taxon>
        <taxon>Scytonemataceae</taxon>
        <taxon>Scytonema</taxon>
    </lineage>
</organism>
<accession>A0A139X5N3</accession>
<dbReference type="Proteomes" id="UP000076925">
    <property type="component" value="Unassembled WGS sequence"/>
</dbReference>
<sequence length="165" mass="18868">MGGFGSGRKPSYLARKDTVESCPRVQVASLKNKIHEGLEHVTLNLCRREFVVKLTWYQCNYGGLRPWILCPKCGKKVGVLYLKLSKLACRGCQRLTYAMSQTSKIDRPLLQNRRRCKKKLGRTQKPWKMPKLSIALQKLLSFLVSSLQLKLLASCQVDIVKEKFP</sequence>
<reference evidence="1 2" key="1">
    <citation type="journal article" date="2013" name="Genome Biol. Evol.">
        <title>Genomes of Stigonematalean cyanobacteria (subsection V) and the evolution of oxygenic photosynthesis from prokaryotes to plastids.</title>
        <authorList>
            <person name="Dagan T."/>
            <person name="Roettger M."/>
            <person name="Stucken K."/>
            <person name="Landan G."/>
            <person name="Koch R."/>
            <person name="Major P."/>
            <person name="Gould S.B."/>
            <person name="Goremykin V.V."/>
            <person name="Rippka R."/>
            <person name="Tandeau de Marsac N."/>
            <person name="Gugger M."/>
            <person name="Lockhart P.J."/>
            <person name="Allen J.F."/>
            <person name="Brune I."/>
            <person name="Maus I."/>
            <person name="Puhler A."/>
            <person name="Martin W.F."/>
        </authorList>
    </citation>
    <scope>NUCLEOTIDE SEQUENCE [LARGE SCALE GENOMIC DNA]</scope>
    <source>
        <strain evidence="1 2">PCC 7110</strain>
    </source>
</reference>